<dbReference type="STRING" id="101127.A0A1X2GH34"/>
<sequence length="278" mass="31471">MPRLQTLYIGWTADRQRLFKSAISALLDNNIVDDEAFLLLNLHQLHDKTKIPTQILACLRQVLVHDIESRLHQSFHPSQPIPTSYNKLNIALQGGLPSSQLVELVGTVIAFLEDHILKLMQDFLVSRPQGHVYHIDTTGAFQSKLGSFTKGDLSRMHCYRAFDLKSIIQELEQVGAEQLMSSQQEQASSTLIVIEDIGQIFGSDLGVTDQSVKRLCKTIRLLLEMQMTIMISHYRVSQGQSRYDITWDNMVDLRLLIQSDSSMILTKARHVKTPQGCS</sequence>
<keyword evidence="2" id="KW-1185">Reference proteome</keyword>
<accession>A0A1X2GH34</accession>
<name>A0A1X2GH34_9FUNG</name>
<dbReference type="EMBL" id="MCGT01000015">
    <property type="protein sequence ID" value="ORX53620.1"/>
    <property type="molecule type" value="Genomic_DNA"/>
</dbReference>
<protein>
    <recommendedName>
        <fullName evidence="3">DNA recombination and repair protein Rad51-like C-terminal domain-containing protein</fullName>
    </recommendedName>
</protein>
<reference evidence="1 2" key="1">
    <citation type="submission" date="2016-07" db="EMBL/GenBank/DDBJ databases">
        <title>Pervasive Adenine N6-methylation of Active Genes in Fungi.</title>
        <authorList>
            <consortium name="DOE Joint Genome Institute"/>
            <person name="Mondo S.J."/>
            <person name="Dannebaum R.O."/>
            <person name="Kuo R.C."/>
            <person name="Labutti K."/>
            <person name="Haridas S."/>
            <person name="Kuo A."/>
            <person name="Salamov A."/>
            <person name="Ahrendt S.R."/>
            <person name="Lipzen A."/>
            <person name="Sullivan W."/>
            <person name="Andreopoulos W.B."/>
            <person name="Clum A."/>
            <person name="Lindquist E."/>
            <person name="Daum C."/>
            <person name="Ramamoorthy G.K."/>
            <person name="Gryganskyi A."/>
            <person name="Culley D."/>
            <person name="Magnuson J.K."/>
            <person name="James T.Y."/>
            <person name="O'Malley M.A."/>
            <person name="Stajich J.E."/>
            <person name="Spatafora J.W."/>
            <person name="Visel A."/>
            <person name="Grigoriev I.V."/>
        </authorList>
    </citation>
    <scope>NUCLEOTIDE SEQUENCE [LARGE SCALE GENOMIC DNA]</scope>
    <source>
        <strain evidence="1 2">NRRL 3301</strain>
    </source>
</reference>
<dbReference type="OrthoDB" id="2284984at2759"/>
<gene>
    <name evidence="1" type="ORF">DM01DRAFT_1407764</name>
</gene>
<comment type="caution">
    <text evidence="1">The sequence shown here is derived from an EMBL/GenBank/DDBJ whole genome shotgun (WGS) entry which is preliminary data.</text>
</comment>
<evidence type="ECO:0000313" key="2">
    <source>
        <dbReference type="Proteomes" id="UP000242146"/>
    </source>
</evidence>
<proteinExistence type="predicted"/>
<dbReference type="InterPro" id="IPR027417">
    <property type="entry name" value="P-loop_NTPase"/>
</dbReference>
<evidence type="ECO:0008006" key="3">
    <source>
        <dbReference type="Google" id="ProtNLM"/>
    </source>
</evidence>
<dbReference type="Proteomes" id="UP000242146">
    <property type="component" value="Unassembled WGS sequence"/>
</dbReference>
<evidence type="ECO:0000313" key="1">
    <source>
        <dbReference type="EMBL" id="ORX53620.1"/>
    </source>
</evidence>
<dbReference type="Gene3D" id="3.40.50.300">
    <property type="entry name" value="P-loop containing nucleotide triphosphate hydrolases"/>
    <property type="match status" value="1"/>
</dbReference>
<dbReference type="AlphaFoldDB" id="A0A1X2GH34"/>
<organism evidence="1 2">
    <name type="scientific">Hesseltinella vesiculosa</name>
    <dbReference type="NCBI Taxonomy" id="101127"/>
    <lineage>
        <taxon>Eukaryota</taxon>
        <taxon>Fungi</taxon>
        <taxon>Fungi incertae sedis</taxon>
        <taxon>Mucoromycota</taxon>
        <taxon>Mucoromycotina</taxon>
        <taxon>Mucoromycetes</taxon>
        <taxon>Mucorales</taxon>
        <taxon>Cunninghamellaceae</taxon>
        <taxon>Hesseltinella</taxon>
    </lineage>
</organism>